<evidence type="ECO:0000313" key="2">
    <source>
        <dbReference type="Proteomes" id="UP000308886"/>
    </source>
</evidence>
<comment type="caution">
    <text evidence="1">The sequence shown here is derived from an EMBL/GenBank/DDBJ whole genome shotgun (WGS) entry which is preliminary data.</text>
</comment>
<organism evidence="1 2">
    <name type="scientific">Palleniella muris</name>
    <dbReference type="NCBI Taxonomy" id="3038145"/>
    <lineage>
        <taxon>Bacteria</taxon>
        <taxon>Pseudomonadati</taxon>
        <taxon>Bacteroidota</taxon>
        <taxon>Bacteroidia</taxon>
        <taxon>Bacteroidales</taxon>
        <taxon>Prevotellaceae</taxon>
        <taxon>Palleniella</taxon>
    </lineage>
</organism>
<proteinExistence type="predicted"/>
<accession>A0AC61QPU2</accession>
<sequence>MKHTLLTVLSFLSLSAVAQKVSKEVMTDIYNEVKSPYKYGMVVAPKDNGHKIDCPTVYREGNKWYMTYVIYNGSDGLDGRGYTTWLSESDDLLHWRPLGCILDYKDSGWDMNQRGGFPALIDWEWNGDYRMRTYKGKHWMTYIGGEGTGYEGVRAPLFIGKAWTDVALKDGIDTSITTTHEWQSLDKPLLHINDKGAQWWEKLIQYKSTIYEDKRKTFGKRFVMFYNAGGINPENNLKAERIGIALSNDMKKWERYAGNPVFTHEAPGIITGDAQIVDFTKWEQERNASSSTTVKGKEQPLYVMFYFSAFSPDRKYNAFNTFSVSRDLVHWQDWNGQDLVWPTKQYDEMFAHKSYVLKHDGVVYHFYCAVNNDGQRGIALATSRPMGKSDVAFPAPQRKAKRTVTSLSEGWTSTLLTATDAAAKGKVWQGNVPHNWDDYYGYSQKKHGNLHGSALYEKNFRATRVLGKRYFLYFEGLGSYATVTVNGKKFDRKPVGRLTYTLDITDCIKDGDNRLTVLCDHPELITDMPWVCGGCSSEWGFSEGSQPFGIYRPVSLVETDEVRIEPFGVHVWNNDACDSVFIETEVKNYGTTVADFEVVNNFNMASGKRVFRCTDKITLKPGETKTVRQQANVTDATLWSQEDPYLYKVVSMVKRNGKTTDQVETAYGIRNFSWPLMRNDGDNRFYLNGKPVFINGTCDYDHLFGSSHAFSNEQIESRMKLIRQAGFNAYREAHQPHNLLYQQLADKEGMLFWSQFSAHIWYDTPQFRENFKTLLRQYIKERRNSPSVVMWGLQNESTLPKDFAEECTAIIKKLDPARRPVTTCNGGEGSDWNVIQNWSGTYGGTALNYDKELKQPNQLLNGEYGAWRTIGLHSEALVDSLRKEKSYSEERATDLLETKVRLAEEARDSVCGHYQWIFATHDNPGRVQPDGAYRMADKIGPVNYKGLLTSWEQPADVYYMYRSNYVSPDVDPMVYINSHTWADRFKKTGARRTDIAVYSNCDSVRLYNSADDSEYLGRKRNARKPGTHMLWEHRLIKFNVLRAVGFRGGKAVAEDIILLEGLPEAPGFAKLYKGSDIVSVAADMHPVSLQPAEGQNYVLRLNCGGDSYTDSFGNKWQGDNLTYGKSWDGIRASQGSIAEPIHGTKDWELFQTFRFGRHKLCYEFPLADGKYTVELYFAEPWLGLGGGLKTDCDGQRLFSVAVNGEVKIADIDLWAEAGHAGAFRKTVEAEVKGGKLTISFPEVKAGQAVISAIAVRTSDASVKPLADKSEAGFWAKVDNDRVEKLPKSMLPAEEEAFPASRYTLNKKKEFIITPGVAREYALRFRYKNVGTPLTAQLRIVDQKGAVLVDREMKFPTTPKKFKLVSTTTGTQINAGNYQVQLLVPGTKKPIVGATPVEFEYLEVQ</sequence>
<name>A0AC61QPU2_9BACT</name>
<gene>
    <name evidence="1" type="ORF">E5358_10265</name>
</gene>
<evidence type="ECO:0000313" key="1">
    <source>
        <dbReference type="EMBL" id="TGX81364.1"/>
    </source>
</evidence>
<dbReference type="Proteomes" id="UP000308886">
    <property type="component" value="Unassembled WGS sequence"/>
</dbReference>
<dbReference type="EMBL" id="SRZC01000017">
    <property type="protein sequence ID" value="TGX81364.1"/>
    <property type="molecule type" value="Genomic_DNA"/>
</dbReference>
<reference evidence="1" key="1">
    <citation type="submission" date="2019-04" db="EMBL/GenBank/DDBJ databases">
        <title>Microbes associate with the intestines of laboratory mice.</title>
        <authorList>
            <person name="Navarre W."/>
            <person name="Wong E."/>
            <person name="Huang K."/>
            <person name="Tropini C."/>
            <person name="Ng K."/>
            <person name="Yu B."/>
        </authorList>
    </citation>
    <scope>NUCLEOTIDE SEQUENCE</scope>
    <source>
        <strain evidence="1">NM73_A23</strain>
    </source>
</reference>
<keyword evidence="2" id="KW-1185">Reference proteome</keyword>
<protein>
    <submittedName>
        <fullName evidence="1">DUF4982 domain-containing protein</fullName>
    </submittedName>
</protein>